<feature type="compositionally biased region" description="Low complexity" evidence="1">
    <location>
        <begin position="54"/>
        <end position="84"/>
    </location>
</feature>
<protein>
    <submittedName>
        <fullName evidence="4">Lytic murein transglycosylase</fullName>
        <ecNumber evidence="4">2.4.-.-</ecNumber>
    </submittedName>
</protein>
<dbReference type="SUPFAM" id="SSF53955">
    <property type="entry name" value="Lysozyme-like"/>
    <property type="match status" value="1"/>
</dbReference>
<dbReference type="EC" id="2.4.-.-" evidence="4"/>
<dbReference type="Proteomes" id="UP001149140">
    <property type="component" value="Unassembled WGS sequence"/>
</dbReference>
<proteinExistence type="predicted"/>
<dbReference type="RefSeq" id="WP_270045065.1">
    <property type="nucleotide sequence ID" value="NZ_JAPDOD010000052.1"/>
</dbReference>
<dbReference type="InterPro" id="IPR016047">
    <property type="entry name" value="M23ase_b-sheet_dom"/>
</dbReference>
<dbReference type="Gene3D" id="2.70.70.10">
    <property type="entry name" value="Glucose Permease (Domain IIA)"/>
    <property type="match status" value="1"/>
</dbReference>
<organism evidence="4 5">
    <name type="scientific">Solirubrobacter ginsenosidimutans</name>
    <dbReference type="NCBI Taxonomy" id="490573"/>
    <lineage>
        <taxon>Bacteria</taxon>
        <taxon>Bacillati</taxon>
        <taxon>Actinomycetota</taxon>
        <taxon>Thermoleophilia</taxon>
        <taxon>Solirubrobacterales</taxon>
        <taxon>Solirubrobacteraceae</taxon>
        <taxon>Solirubrobacter</taxon>
    </lineage>
</organism>
<keyword evidence="4" id="KW-0328">Glycosyltransferase</keyword>
<dbReference type="GO" id="GO:0008933">
    <property type="term" value="F:peptidoglycan lytic transglycosylase activity"/>
    <property type="evidence" value="ECO:0007669"/>
    <property type="project" value="TreeGrafter"/>
</dbReference>
<reference evidence="4" key="1">
    <citation type="submission" date="2022-10" db="EMBL/GenBank/DDBJ databases">
        <title>The WGS of Solirubrobacter ginsenosidimutans DSM 21036.</title>
        <authorList>
            <person name="Jiang Z."/>
        </authorList>
    </citation>
    <scope>NUCLEOTIDE SEQUENCE</scope>
    <source>
        <strain evidence="4">DSM 21036</strain>
    </source>
</reference>
<gene>
    <name evidence="4" type="ORF">OM076_36390</name>
</gene>
<dbReference type="AlphaFoldDB" id="A0A9X3N6J6"/>
<dbReference type="InterPro" id="IPR023346">
    <property type="entry name" value="Lysozyme-like_dom_sf"/>
</dbReference>
<accession>A0A9X3N6J6</accession>
<dbReference type="Pfam" id="PF01551">
    <property type="entry name" value="Peptidase_M23"/>
    <property type="match status" value="1"/>
</dbReference>
<feature type="region of interest" description="Disordered" evidence="1">
    <location>
        <begin position="427"/>
        <end position="480"/>
    </location>
</feature>
<dbReference type="InterPro" id="IPR031304">
    <property type="entry name" value="SLT_2"/>
</dbReference>
<feature type="compositionally biased region" description="Basic and acidic residues" evidence="1">
    <location>
        <begin position="95"/>
        <end position="111"/>
    </location>
</feature>
<keyword evidence="5" id="KW-1185">Reference proteome</keyword>
<feature type="domain" description="Transglycosylase SLT" evidence="3">
    <location>
        <begin position="220"/>
        <end position="274"/>
    </location>
</feature>
<evidence type="ECO:0000259" key="2">
    <source>
        <dbReference type="Pfam" id="PF01551"/>
    </source>
</evidence>
<name>A0A9X3N6J6_9ACTN</name>
<dbReference type="InterPro" id="IPR043426">
    <property type="entry name" value="MltB-like"/>
</dbReference>
<comment type="caution">
    <text evidence="4">The sequence shown here is derived from an EMBL/GenBank/DDBJ whole genome shotgun (WGS) entry which is preliminary data.</text>
</comment>
<feature type="compositionally biased region" description="Low complexity" evidence="1">
    <location>
        <begin position="134"/>
        <end position="156"/>
    </location>
</feature>
<dbReference type="EMBL" id="JAPDOD010000052">
    <property type="protein sequence ID" value="MDA0165803.1"/>
    <property type="molecule type" value="Genomic_DNA"/>
</dbReference>
<feature type="region of interest" description="Disordered" evidence="1">
    <location>
        <begin position="47"/>
        <end position="167"/>
    </location>
</feature>
<dbReference type="GO" id="GO:0009253">
    <property type="term" value="P:peptidoglycan catabolic process"/>
    <property type="evidence" value="ECO:0007669"/>
    <property type="project" value="TreeGrafter"/>
</dbReference>
<dbReference type="SUPFAM" id="SSF51261">
    <property type="entry name" value="Duplicated hybrid motif"/>
    <property type="match status" value="1"/>
</dbReference>
<dbReference type="GO" id="GO:0016757">
    <property type="term" value="F:glycosyltransferase activity"/>
    <property type="evidence" value="ECO:0007669"/>
    <property type="project" value="UniProtKB-KW"/>
</dbReference>
<dbReference type="PANTHER" id="PTHR30163:SF8">
    <property type="entry name" value="LYTIC MUREIN TRANSGLYCOSYLASE"/>
    <property type="match status" value="1"/>
</dbReference>
<dbReference type="Gene3D" id="1.10.530.10">
    <property type="match status" value="1"/>
</dbReference>
<dbReference type="CDD" id="cd13399">
    <property type="entry name" value="Slt35-like"/>
    <property type="match status" value="1"/>
</dbReference>
<dbReference type="Pfam" id="PF13406">
    <property type="entry name" value="SLT_2"/>
    <property type="match status" value="1"/>
</dbReference>
<evidence type="ECO:0000313" key="5">
    <source>
        <dbReference type="Proteomes" id="UP001149140"/>
    </source>
</evidence>
<dbReference type="CDD" id="cd12797">
    <property type="entry name" value="M23_peptidase"/>
    <property type="match status" value="1"/>
</dbReference>
<evidence type="ECO:0000256" key="1">
    <source>
        <dbReference type="SAM" id="MobiDB-lite"/>
    </source>
</evidence>
<feature type="compositionally biased region" description="Polar residues" evidence="1">
    <location>
        <begin position="112"/>
        <end position="127"/>
    </location>
</feature>
<sequence length="808" mass="85466">MTAAHADMHYVRVTLVTGQQLTITVEVPPGTPVDQLQIPGLPAPVSSIVDLGSTETTPTPTATQAPTVTATPTDTPTPTATPTPQNQKGGSGKTKTKDKAKPKAPVEKPKDTTNQATDETKANTESLTGKVEEAATPAPTDDAPAHDNAAAGTGAAQNDPSVTLATPGAAKPGVPNFFIDRFRIPPFLLPIYQAAGTQYGVRWELLAAINEIETDYGRNLNVSSAGAQGWMQFMPATWKTYGVDGNNDGLMDPYNPVDAIFAAARYLKAAGADKDIRGAVYAYNHADWYVDSVLMRAQIIGGMPANLVGSLTGLTEGRFPVAATASYKDEVTKRSLKVTGSNRAVALQGSASHNGISIYANAGSPVIAIGDVQVTSIGHSKRLGNYIQVQDAYGNTYTYGKLAKISAQYAAPKPQKADPAEIKRLLALPKPDAKPKVAASNTDRPASRASSKQTADAAGKPETETTAAADATATTTAAEPAVKERLFAHPTRSNAMAAGGAQQEFLRTGRIDGALTPARALGLARDQIVIKKLKVGSQVPAGTVLGRIGAASSKKKPFVRFEIRPAGKGAPRIDPKPILDGWKLLESTAIYRAKGKNPFVGPDATAPTIGQILLMSKETLQQRVLADPRIQIYECGRQDIQAGLIDRRVLATLEFLVASGFNPTVTALECGHSYLTTSGNVSEHTTGTAVDIAAINGIPILGNQGKGSITEMVIQRLLTLQGTMKPHQIISLMTFPDADNTLSLPDHADHIHIGFHPQYGDNTKLSKQLNAVLKPTQWARLIERLGKIDNPKVSVEPSDSAIKAKKDR</sequence>
<feature type="domain" description="M23ase beta-sheet core" evidence="2">
    <location>
        <begin position="352"/>
        <end position="407"/>
    </location>
</feature>
<dbReference type="InterPro" id="IPR011055">
    <property type="entry name" value="Dup_hybrid_motif"/>
</dbReference>
<evidence type="ECO:0000259" key="3">
    <source>
        <dbReference type="Pfam" id="PF13406"/>
    </source>
</evidence>
<feature type="compositionally biased region" description="Low complexity" evidence="1">
    <location>
        <begin position="464"/>
        <end position="479"/>
    </location>
</feature>
<feature type="compositionally biased region" description="Polar residues" evidence="1">
    <location>
        <begin position="439"/>
        <end position="454"/>
    </location>
</feature>
<dbReference type="PANTHER" id="PTHR30163">
    <property type="entry name" value="MEMBRANE-BOUND LYTIC MUREIN TRANSGLYCOSYLASE B"/>
    <property type="match status" value="1"/>
</dbReference>
<keyword evidence="4" id="KW-0808">Transferase</keyword>
<evidence type="ECO:0000313" key="4">
    <source>
        <dbReference type="EMBL" id="MDA0165803.1"/>
    </source>
</evidence>